<feature type="transmembrane region" description="Helical" evidence="8">
    <location>
        <begin position="250"/>
        <end position="270"/>
    </location>
</feature>
<dbReference type="Pfam" id="PF02535">
    <property type="entry name" value="Zip"/>
    <property type="match status" value="1"/>
</dbReference>
<dbReference type="GO" id="GO:0005886">
    <property type="term" value="C:plasma membrane"/>
    <property type="evidence" value="ECO:0007669"/>
    <property type="project" value="TreeGrafter"/>
</dbReference>
<feature type="transmembrane region" description="Helical" evidence="8">
    <location>
        <begin position="104"/>
        <end position="126"/>
    </location>
</feature>
<feature type="transmembrane region" description="Helical" evidence="8">
    <location>
        <begin position="325"/>
        <end position="344"/>
    </location>
</feature>
<evidence type="ECO:0000256" key="2">
    <source>
        <dbReference type="ARBA" id="ARBA00006939"/>
    </source>
</evidence>
<comment type="similarity">
    <text evidence="2 8">Belongs to the ZIP transporter (TC 2.A.5) family.</text>
</comment>
<evidence type="ECO:0000256" key="5">
    <source>
        <dbReference type="ARBA" id="ARBA00022989"/>
    </source>
</evidence>
<keyword evidence="6 8" id="KW-0406">Ion transport</keyword>
<evidence type="ECO:0000256" key="4">
    <source>
        <dbReference type="ARBA" id="ARBA00022692"/>
    </source>
</evidence>
<evidence type="ECO:0000313" key="10">
    <source>
        <dbReference type="Proteomes" id="UP000663845"/>
    </source>
</evidence>
<evidence type="ECO:0000256" key="8">
    <source>
        <dbReference type="RuleBase" id="RU362088"/>
    </source>
</evidence>
<comment type="caution">
    <text evidence="9">The sequence shown here is derived from an EMBL/GenBank/DDBJ whole genome shotgun (WGS) entry which is preliminary data.</text>
</comment>
<dbReference type="AlphaFoldDB" id="A0A814WIZ9"/>
<sequence length="345" mass="37654">MSAASNFTTPRTNECILTDEEINHSYNLTHRIISIFVLLIVSFVGAAISVVSTRVKRLHINPIIINTGKFFGSGVVLATGFIHMLPPGMKSLTDPCLPDSWNVYSAYGGLFAMLAALIMQLIEFIAHQRYQSMKSSKPYPINEGSKIKDQKPVQISVVEIIPSTEELCDSTHHYHGAAFQDDIQKHKISTYLLEFGIALHSVLIGLTLGTTTESFIALFIALSFHQFFEAIALGAQIARLDRISLRSTGMMVIFFALTTPVGIAIGIGIHTKTYNPKSIASLLVNGILDSISAGILIYVALVNLITAEMGVGAHAFHTLKKRLKLLYFIALYAGVGAMSVVGRWA</sequence>
<dbReference type="Proteomes" id="UP000663845">
    <property type="component" value="Unassembled WGS sequence"/>
</dbReference>
<feature type="transmembrane region" description="Helical" evidence="8">
    <location>
        <begin position="32"/>
        <end position="51"/>
    </location>
</feature>
<name>A0A814WIZ9_9BILA</name>
<dbReference type="NCBIfam" id="TIGR00820">
    <property type="entry name" value="zip"/>
    <property type="match status" value="1"/>
</dbReference>
<comment type="subcellular location">
    <subcellularLocation>
        <location evidence="1 8">Membrane</location>
        <topology evidence="1 8">Multi-pass membrane protein</topology>
    </subcellularLocation>
</comment>
<dbReference type="PANTHER" id="PTHR11040">
    <property type="entry name" value="ZINC/IRON TRANSPORTER"/>
    <property type="match status" value="1"/>
</dbReference>
<keyword evidence="4 8" id="KW-0812">Transmembrane</keyword>
<evidence type="ECO:0000313" key="9">
    <source>
        <dbReference type="EMBL" id="CAF1201871.1"/>
    </source>
</evidence>
<feature type="transmembrane region" description="Helical" evidence="8">
    <location>
        <begin position="63"/>
        <end position="84"/>
    </location>
</feature>
<evidence type="ECO:0000256" key="7">
    <source>
        <dbReference type="ARBA" id="ARBA00023136"/>
    </source>
</evidence>
<keyword evidence="5 8" id="KW-1133">Transmembrane helix</keyword>
<dbReference type="GO" id="GO:0005385">
    <property type="term" value="F:zinc ion transmembrane transporter activity"/>
    <property type="evidence" value="ECO:0007669"/>
    <property type="project" value="InterPro"/>
</dbReference>
<evidence type="ECO:0000256" key="6">
    <source>
        <dbReference type="ARBA" id="ARBA00023065"/>
    </source>
</evidence>
<protein>
    <submittedName>
        <fullName evidence="9">Uncharacterized protein</fullName>
    </submittedName>
</protein>
<reference evidence="9" key="1">
    <citation type="submission" date="2021-02" db="EMBL/GenBank/DDBJ databases">
        <authorList>
            <person name="Nowell W R."/>
        </authorList>
    </citation>
    <scope>NUCLEOTIDE SEQUENCE</scope>
</reference>
<dbReference type="EMBL" id="CAJNOG010000367">
    <property type="protein sequence ID" value="CAF1201871.1"/>
    <property type="molecule type" value="Genomic_DNA"/>
</dbReference>
<evidence type="ECO:0000256" key="1">
    <source>
        <dbReference type="ARBA" id="ARBA00004141"/>
    </source>
</evidence>
<feature type="transmembrane region" description="Helical" evidence="8">
    <location>
        <begin position="191"/>
        <end position="209"/>
    </location>
</feature>
<evidence type="ECO:0000256" key="3">
    <source>
        <dbReference type="ARBA" id="ARBA00022448"/>
    </source>
</evidence>
<accession>A0A814WIZ9</accession>
<dbReference type="PANTHER" id="PTHR11040:SF44">
    <property type="entry name" value="PROTEIN ZNTC-RELATED"/>
    <property type="match status" value="1"/>
</dbReference>
<keyword evidence="7 8" id="KW-0472">Membrane</keyword>
<gene>
    <name evidence="9" type="ORF">JYZ213_LOCUS26955</name>
</gene>
<feature type="transmembrane region" description="Helical" evidence="8">
    <location>
        <begin position="282"/>
        <end position="305"/>
    </location>
</feature>
<feature type="transmembrane region" description="Helical" evidence="8">
    <location>
        <begin position="215"/>
        <end position="238"/>
    </location>
</feature>
<organism evidence="9 10">
    <name type="scientific">Adineta steineri</name>
    <dbReference type="NCBI Taxonomy" id="433720"/>
    <lineage>
        <taxon>Eukaryota</taxon>
        <taxon>Metazoa</taxon>
        <taxon>Spiralia</taxon>
        <taxon>Gnathifera</taxon>
        <taxon>Rotifera</taxon>
        <taxon>Eurotatoria</taxon>
        <taxon>Bdelloidea</taxon>
        <taxon>Adinetida</taxon>
        <taxon>Adinetidae</taxon>
        <taxon>Adineta</taxon>
    </lineage>
</organism>
<dbReference type="InterPro" id="IPR004698">
    <property type="entry name" value="Zn/Fe_permease_fun/pln"/>
</dbReference>
<keyword evidence="3 8" id="KW-0813">Transport</keyword>
<proteinExistence type="inferred from homology"/>
<dbReference type="InterPro" id="IPR003689">
    <property type="entry name" value="ZIP"/>
</dbReference>